<dbReference type="AlphaFoldDB" id="A0A1I7XNC0"/>
<dbReference type="WBParaSite" id="Hba_19234">
    <property type="protein sequence ID" value="Hba_19234"/>
    <property type="gene ID" value="Hba_19234"/>
</dbReference>
<organism evidence="1 2">
    <name type="scientific">Heterorhabditis bacteriophora</name>
    <name type="common">Entomopathogenic nematode worm</name>
    <dbReference type="NCBI Taxonomy" id="37862"/>
    <lineage>
        <taxon>Eukaryota</taxon>
        <taxon>Metazoa</taxon>
        <taxon>Ecdysozoa</taxon>
        <taxon>Nematoda</taxon>
        <taxon>Chromadorea</taxon>
        <taxon>Rhabditida</taxon>
        <taxon>Rhabditina</taxon>
        <taxon>Rhabditomorpha</taxon>
        <taxon>Strongyloidea</taxon>
        <taxon>Heterorhabditidae</taxon>
        <taxon>Heterorhabditis</taxon>
    </lineage>
</organism>
<evidence type="ECO:0000313" key="2">
    <source>
        <dbReference type="WBParaSite" id="Hba_19234"/>
    </source>
</evidence>
<accession>A0A1I7XNC0</accession>
<proteinExistence type="predicted"/>
<evidence type="ECO:0000313" key="1">
    <source>
        <dbReference type="Proteomes" id="UP000095283"/>
    </source>
</evidence>
<protein>
    <submittedName>
        <fullName evidence="2">Cysteine-rich RLK (Receptor-like protein kinase) 8</fullName>
    </submittedName>
</protein>
<name>A0A1I7XNC0_HETBA</name>
<dbReference type="Proteomes" id="UP000095283">
    <property type="component" value="Unplaced"/>
</dbReference>
<keyword evidence="1" id="KW-1185">Reference proteome</keyword>
<sequence length="92" mass="10566">MSSTMLDGKNGNNESNNLKYVVEQWGCCVAIGYASIKWALDTRKQSSKAANAQLGWWYVPGRDYWIKQIYNEYGFISLHYRLGTVIFKAEMS</sequence>
<reference evidence="2" key="1">
    <citation type="submission" date="2016-11" db="UniProtKB">
        <authorList>
            <consortium name="WormBaseParasite"/>
        </authorList>
    </citation>
    <scope>IDENTIFICATION</scope>
</reference>